<dbReference type="Gene3D" id="3.20.20.100">
    <property type="entry name" value="NADP-dependent oxidoreductase domain"/>
    <property type="match status" value="1"/>
</dbReference>
<dbReference type="SUPFAM" id="SSF51430">
    <property type="entry name" value="NAD(P)-linked oxidoreductase"/>
    <property type="match status" value="1"/>
</dbReference>
<dbReference type="InterPro" id="IPR023210">
    <property type="entry name" value="NADP_OxRdtase_dom"/>
</dbReference>
<evidence type="ECO:0000313" key="3">
    <source>
        <dbReference type="Proteomes" id="UP000636579"/>
    </source>
</evidence>
<proteinExistence type="predicted"/>
<dbReference type="Pfam" id="PF00248">
    <property type="entry name" value="Aldo_ket_red"/>
    <property type="match status" value="1"/>
</dbReference>
<dbReference type="CDD" id="cd19090">
    <property type="entry name" value="AKR_AKR15A-like"/>
    <property type="match status" value="1"/>
</dbReference>
<dbReference type="InterPro" id="IPR036812">
    <property type="entry name" value="NAD(P)_OxRdtase_dom_sf"/>
</dbReference>
<keyword evidence="2" id="KW-0560">Oxidoreductase</keyword>
<evidence type="ECO:0000313" key="2">
    <source>
        <dbReference type="EMBL" id="MBE1514890.1"/>
    </source>
</evidence>
<protein>
    <submittedName>
        <fullName evidence="2">D-threo-aldose 1-dehydrogenase</fullName>
        <ecNumber evidence="2">1.1.1.122</ecNumber>
    </submittedName>
</protein>
<organism evidence="2 3">
    <name type="scientific">Nesterenkonia halotolerans</name>
    <dbReference type="NCBI Taxonomy" id="225325"/>
    <lineage>
        <taxon>Bacteria</taxon>
        <taxon>Bacillati</taxon>
        <taxon>Actinomycetota</taxon>
        <taxon>Actinomycetes</taxon>
        <taxon>Micrococcales</taxon>
        <taxon>Micrococcaceae</taxon>
        <taxon>Nesterenkonia</taxon>
    </lineage>
</organism>
<dbReference type="EMBL" id="JADBEE010000001">
    <property type="protein sequence ID" value="MBE1514890.1"/>
    <property type="molecule type" value="Genomic_DNA"/>
</dbReference>
<feature type="domain" description="NADP-dependent oxidoreductase" evidence="1">
    <location>
        <begin position="11"/>
        <end position="288"/>
    </location>
</feature>
<accession>A0ABR9J7B7</accession>
<comment type="caution">
    <text evidence="2">The sequence shown here is derived from an EMBL/GenBank/DDBJ whole genome shotgun (WGS) entry which is preliminary data.</text>
</comment>
<dbReference type="Proteomes" id="UP000636579">
    <property type="component" value="Unassembled WGS sequence"/>
</dbReference>
<evidence type="ECO:0000259" key="1">
    <source>
        <dbReference type="Pfam" id="PF00248"/>
    </source>
</evidence>
<keyword evidence="3" id="KW-1185">Reference proteome</keyword>
<dbReference type="GO" id="GO:0047834">
    <property type="term" value="F:D-threo-aldose 1-dehydrogenase activity"/>
    <property type="evidence" value="ECO:0007669"/>
    <property type="project" value="UniProtKB-EC"/>
</dbReference>
<dbReference type="InterPro" id="IPR020471">
    <property type="entry name" value="AKR"/>
</dbReference>
<gene>
    <name evidence="2" type="ORF">H4W26_001645</name>
</gene>
<dbReference type="PANTHER" id="PTHR42686:SF1">
    <property type="entry name" value="GH17980P-RELATED"/>
    <property type="match status" value="1"/>
</dbReference>
<name>A0ABR9J7B7_9MICC</name>
<reference evidence="2 3" key="1">
    <citation type="submission" date="2020-10" db="EMBL/GenBank/DDBJ databases">
        <title>Sequencing the genomes of 1000 actinobacteria strains.</title>
        <authorList>
            <person name="Klenk H.-P."/>
        </authorList>
    </citation>
    <scope>NUCLEOTIDE SEQUENCE [LARGE SCALE GENOMIC DNA]</scope>
    <source>
        <strain evidence="2 3">DSM 15474</strain>
    </source>
</reference>
<dbReference type="PANTHER" id="PTHR42686">
    <property type="entry name" value="GH17980P-RELATED"/>
    <property type="match status" value="1"/>
</dbReference>
<dbReference type="EC" id="1.1.1.122" evidence="2"/>
<sequence length="297" mass="31924">MFNKTSIQPVTLGTTGLGQREGADASLATALLASPVHQIDTANMYANGSSEALLGEAIHANGGLPSHKLIFSKVDQDPTTGQFDGDRVKRSFEETMARLGLETLPLLHFHDPYTIGVAEAMAPRGAVEALVSLREEGLVGAIGIAAGQRDLVEQYVSTGVFDAVLTHNRYTLVDRSAEEILRLATERNMMVFNAAPFGGGILARSGPHGAKYGYRTASTDLLIFIERLHEVCAAHSVNIAAAALHFSLKEPRIHSTIVGIYSHRRLEELLTIVKSQIPDTFWESVEALGTPPASPTD</sequence>